<accession>A0A5A7MPM3</accession>
<evidence type="ECO:0000313" key="4">
    <source>
        <dbReference type="Proteomes" id="UP000325187"/>
    </source>
</evidence>
<dbReference type="EMBL" id="BKCL01000001">
    <property type="protein sequence ID" value="GEQ96935.1"/>
    <property type="molecule type" value="Genomic_DNA"/>
</dbReference>
<proteinExistence type="predicted"/>
<name>A0A5A7MXB7_9PROT</name>
<dbReference type="AlphaFoldDB" id="A0A5A7MXB7"/>
<reference evidence="3 4" key="1">
    <citation type="submission" date="2019-09" db="EMBL/GenBank/DDBJ databases">
        <title>NBRP : Genome information of microbial organism related human and environment.</title>
        <authorList>
            <person name="Hattori M."/>
            <person name="Oshima K."/>
            <person name="Inaba H."/>
            <person name="Suda W."/>
            <person name="Sakamoto M."/>
            <person name="Iino T."/>
            <person name="Kitahara M."/>
            <person name="Oshida Y."/>
            <person name="Iida T."/>
            <person name="Kudo T."/>
            <person name="Itoh T."/>
            <person name="Ohkuma M."/>
        </authorList>
    </citation>
    <scope>NUCLEOTIDE SEQUENCE [LARGE SCALE GENOMIC DNA]</scope>
    <source>
        <strain evidence="1 3">Hi-2</strain>
        <strain evidence="2 4">Mie-1</strain>
    </source>
</reference>
<dbReference type="Proteomes" id="UP000325187">
    <property type="component" value="Unassembled WGS sequence"/>
</dbReference>
<evidence type="ECO:0000313" key="2">
    <source>
        <dbReference type="EMBL" id="GER00518.1"/>
    </source>
</evidence>
<gene>
    <name evidence="1" type="ORF">JCM17844_05720</name>
    <name evidence="2" type="ORF">JCM17845_11410</name>
</gene>
<dbReference type="Proteomes" id="UP000322084">
    <property type="component" value="Unassembled WGS sequence"/>
</dbReference>
<comment type="caution">
    <text evidence="2">The sequence shown here is derived from an EMBL/GenBank/DDBJ whole genome shotgun (WGS) entry which is preliminary data.</text>
</comment>
<accession>A0A5A7MXB7</accession>
<organism evidence="2 4">
    <name type="scientific">Iodidimonas gelatinilytica</name>
    <dbReference type="NCBI Taxonomy" id="1236966"/>
    <lineage>
        <taxon>Bacteria</taxon>
        <taxon>Pseudomonadati</taxon>
        <taxon>Pseudomonadota</taxon>
        <taxon>Alphaproteobacteria</taxon>
        <taxon>Iodidimonadales</taxon>
        <taxon>Iodidimonadaceae</taxon>
        <taxon>Iodidimonas</taxon>
    </lineage>
</organism>
<dbReference type="RefSeq" id="WP_210431240.1">
    <property type="nucleotide sequence ID" value="NZ_BKCL01000001.1"/>
</dbReference>
<dbReference type="Gene3D" id="3.90.550.10">
    <property type="entry name" value="Spore Coat Polysaccharide Biosynthesis Protein SpsA, Chain A"/>
    <property type="match status" value="1"/>
</dbReference>
<sequence length="68" mass="7599">MPRYSTAHARSDLEQAMIKAGLQKPAHLLPLTDVDEVADLAALAQEMPKSRTVSQRKIIGWVKRMEQA</sequence>
<evidence type="ECO:0000313" key="3">
    <source>
        <dbReference type="Proteomes" id="UP000322084"/>
    </source>
</evidence>
<evidence type="ECO:0000313" key="1">
    <source>
        <dbReference type="EMBL" id="GEQ96935.1"/>
    </source>
</evidence>
<dbReference type="EMBL" id="BKCM01000004">
    <property type="protein sequence ID" value="GER00518.1"/>
    <property type="molecule type" value="Genomic_DNA"/>
</dbReference>
<protein>
    <submittedName>
        <fullName evidence="2">Uncharacterized protein</fullName>
    </submittedName>
</protein>
<dbReference type="InterPro" id="IPR029044">
    <property type="entry name" value="Nucleotide-diphossugar_trans"/>
</dbReference>
<keyword evidence="4" id="KW-1185">Reference proteome</keyword>